<sequence>MSLVDGFKNFTVSAFRLETLPAYDVPDEVEELEAFRAGRSLPERSVRTSPWLADMAASTAAGREWRRLRLISAQPTMYEAWEVGRYVESQACGEQVRLIDRAQHPELVARDFWLFDAGTPTAAAYLMQYDEQGGFHGADQAAAELLPGLVAIAELWNNAVSLNTYLTTFDSGRAQLSA</sequence>
<gene>
    <name evidence="2" type="ORF">HDA44_007420</name>
</gene>
<dbReference type="Pfam" id="PF21806">
    <property type="entry name" value="DUF6879"/>
    <property type="match status" value="1"/>
</dbReference>
<protein>
    <recommendedName>
        <fullName evidence="1">DUF6879 domain-containing protein</fullName>
    </recommendedName>
</protein>
<feature type="domain" description="DUF6879" evidence="1">
    <location>
        <begin position="6"/>
        <end position="166"/>
    </location>
</feature>
<dbReference type="Proteomes" id="UP000558997">
    <property type="component" value="Unassembled WGS sequence"/>
</dbReference>
<reference evidence="2 3" key="1">
    <citation type="submission" date="2020-08" db="EMBL/GenBank/DDBJ databases">
        <title>Sequencing the genomes of 1000 actinobacteria strains.</title>
        <authorList>
            <person name="Klenk H.-P."/>
        </authorList>
    </citation>
    <scope>NUCLEOTIDE SEQUENCE [LARGE SCALE GENOMIC DNA]</scope>
    <source>
        <strain evidence="2 3">DSM 17294</strain>
    </source>
</reference>
<organism evidence="2 3">
    <name type="scientific">Kribbella solani</name>
    <dbReference type="NCBI Taxonomy" id="236067"/>
    <lineage>
        <taxon>Bacteria</taxon>
        <taxon>Bacillati</taxon>
        <taxon>Actinomycetota</taxon>
        <taxon>Actinomycetes</taxon>
        <taxon>Propionibacteriales</taxon>
        <taxon>Kribbellaceae</taxon>
        <taxon>Kribbella</taxon>
    </lineage>
</organism>
<dbReference type="InterPro" id="IPR049244">
    <property type="entry name" value="DUF6879"/>
</dbReference>
<name>A0A841E4U6_9ACTN</name>
<keyword evidence="3" id="KW-1185">Reference proteome</keyword>
<dbReference type="AlphaFoldDB" id="A0A841E4U6"/>
<evidence type="ECO:0000313" key="3">
    <source>
        <dbReference type="Proteomes" id="UP000558997"/>
    </source>
</evidence>
<dbReference type="RefSeq" id="WP_184845081.1">
    <property type="nucleotide sequence ID" value="NZ_BAAAVN010000031.1"/>
</dbReference>
<evidence type="ECO:0000313" key="2">
    <source>
        <dbReference type="EMBL" id="MBB5984005.1"/>
    </source>
</evidence>
<dbReference type="EMBL" id="JACHNF010000002">
    <property type="protein sequence ID" value="MBB5984005.1"/>
    <property type="molecule type" value="Genomic_DNA"/>
</dbReference>
<proteinExistence type="predicted"/>
<comment type="caution">
    <text evidence="2">The sequence shown here is derived from an EMBL/GenBank/DDBJ whole genome shotgun (WGS) entry which is preliminary data.</text>
</comment>
<accession>A0A841E4U6</accession>
<evidence type="ECO:0000259" key="1">
    <source>
        <dbReference type="Pfam" id="PF21806"/>
    </source>
</evidence>